<proteinExistence type="predicted"/>
<protein>
    <recommendedName>
        <fullName evidence="1">Polyketide synthase dehydratase domain-containing protein</fullName>
    </recommendedName>
</protein>
<evidence type="ECO:0000259" key="1">
    <source>
        <dbReference type="Pfam" id="PF14765"/>
    </source>
</evidence>
<dbReference type="InterPro" id="IPR011990">
    <property type="entry name" value="TPR-like_helical_dom_sf"/>
</dbReference>
<dbReference type="InterPro" id="IPR049551">
    <property type="entry name" value="PKS_DH_C"/>
</dbReference>
<dbReference type="SUPFAM" id="SSF48452">
    <property type="entry name" value="TPR-like"/>
    <property type="match status" value="2"/>
</dbReference>
<feature type="domain" description="Polyketide synthase dehydratase" evidence="1">
    <location>
        <begin position="416"/>
        <end position="487"/>
    </location>
</feature>
<dbReference type="InterPro" id="IPR042104">
    <property type="entry name" value="PKS_dehydratase_sf"/>
</dbReference>
<dbReference type="AlphaFoldDB" id="A0A6U9GCC5"/>
<dbReference type="Pfam" id="PF14765">
    <property type="entry name" value="PS-DH"/>
    <property type="match status" value="1"/>
</dbReference>
<sequence>MDAVAAAQDALANSRAAGDRRSEAGALVDLAEAELARGGAAAALRAAADAKAMFVASDDKARLAGVNLLMASAQIKNAAPQAAMSSAAAAVDMYAELGDKAGEAKAWQGIMGARLALGKYEDCLKAGEAALVLTISAGDDQGKAQTLLGIAKAHAFHGHREKALKVGVMASELFRTLNMSGAFQQAALDVVVQSQLLLGKTDEALKSATSGVSSLEKAGEKAAALAAMRTLVNVYLAREEIQDALGASERAVEVSRELGDSAAQAAALDELARLRAAMGYLSDARLSADEALPLAREAGDAALEGRIMATIGASEDALAAPAVALGSSEATAEEYAALELVRDAVEQKSVGDLQKAIAQCTKNWRIKGDMVEEILRPVIAADPHGAGAFWLAHRPDEIFAGDGADYQGVQLERIGTYFHFRQTMMGYGPGFRLMSATWRKGTSVGPNTGCCTVDLKEDHDEWEEYSKYHPGMLDCALQVGLARASGVPHSEDRQ</sequence>
<dbReference type="EMBL" id="HBGW01018755">
    <property type="protein sequence ID" value="CAD9528209.1"/>
    <property type="molecule type" value="Transcribed_RNA"/>
</dbReference>
<dbReference type="PANTHER" id="PTHR10098:SF106">
    <property type="entry name" value="TETRATRICOPEPTIDE REPEAT PROTEIN 28-LIKE PROTEIN"/>
    <property type="match status" value="1"/>
</dbReference>
<dbReference type="Gene3D" id="1.25.40.10">
    <property type="entry name" value="Tetratricopeptide repeat domain"/>
    <property type="match status" value="2"/>
</dbReference>
<evidence type="ECO:0000313" key="2">
    <source>
        <dbReference type="EMBL" id="CAD9528209.1"/>
    </source>
</evidence>
<gene>
    <name evidence="2" type="ORF">BRAN1462_LOCUS11819</name>
</gene>
<accession>A0A6U9GCC5</accession>
<organism evidence="2">
    <name type="scientific">Zooxanthella nutricula</name>
    <dbReference type="NCBI Taxonomy" id="1333877"/>
    <lineage>
        <taxon>Eukaryota</taxon>
        <taxon>Sar</taxon>
        <taxon>Alveolata</taxon>
        <taxon>Dinophyceae</taxon>
        <taxon>Peridiniales</taxon>
        <taxon>Peridiniales incertae sedis</taxon>
        <taxon>Zooxanthella</taxon>
    </lineage>
</organism>
<reference evidence="2" key="1">
    <citation type="submission" date="2021-01" db="EMBL/GenBank/DDBJ databases">
        <authorList>
            <person name="Corre E."/>
            <person name="Pelletier E."/>
            <person name="Niang G."/>
            <person name="Scheremetjew M."/>
            <person name="Finn R."/>
            <person name="Kale V."/>
            <person name="Holt S."/>
            <person name="Cochrane G."/>
            <person name="Meng A."/>
            <person name="Brown T."/>
            <person name="Cohen L."/>
        </authorList>
    </citation>
    <scope>NUCLEOTIDE SEQUENCE</scope>
    <source>
        <strain evidence="2">RCC3387</strain>
    </source>
</reference>
<dbReference type="Gene3D" id="3.10.129.110">
    <property type="entry name" value="Polyketide synthase dehydratase"/>
    <property type="match status" value="1"/>
</dbReference>
<name>A0A6U9GCC5_9DINO</name>
<dbReference type="PANTHER" id="PTHR10098">
    <property type="entry name" value="RAPSYN-RELATED"/>
    <property type="match status" value="1"/>
</dbReference>